<feature type="region of interest" description="Disordered" evidence="1">
    <location>
        <begin position="186"/>
        <end position="206"/>
    </location>
</feature>
<evidence type="ECO:0000313" key="3">
    <source>
        <dbReference type="Proteomes" id="UP000660262"/>
    </source>
</evidence>
<dbReference type="Proteomes" id="UP000660262">
    <property type="component" value="Unassembled WGS sequence"/>
</dbReference>
<reference evidence="2" key="1">
    <citation type="submission" date="2020-10" db="EMBL/GenBank/DDBJ databases">
        <title>Unveiling of a novel bifunctional photoreceptor, Dualchrome1, isolated from a cosmopolitan green alga.</title>
        <authorList>
            <person name="Suzuki S."/>
            <person name="Kawachi M."/>
        </authorList>
    </citation>
    <scope>NUCLEOTIDE SEQUENCE</scope>
    <source>
        <strain evidence="2">NIES 2893</strain>
    </source>
</reference>
<comment type="caution">
    <text evidence="2">The sequence shown here is derived from an EMBL/GenBank/DDBJ whole genome shotgun (WGS) entry which is preliminary data.</text>
</comment>
<protein>
    <submittedName>
        <fullName evidence="2">Uncharacterized protein</fullName>
    </submittedName>
</protein>
<dbReference type="EMBL" id="BNJQ01000005">
    <property type="protein sequence ID" value="GHP03299.1"/>
    <property type="molecule type" value="Genomic_DNA"/>
</dbReference>
<sequence length="758" mass="80954">MPRIDRGGALRPSPWSRSWSRYRTLEESANLAGDATASFYGIPMTSQPPVDHACILEGDEERREQGMDHVLAFAYDVKAADVARPLRPFDAHALRLWPPGTQIVEARDGDVQPYGLMDRCQRASTARGAGASLMCGRDDDSGIHNLDPFATEDDRREQRRRWGMGGGTAGVADGVAAARLRLPGFRDAKSGKDAPPPPPRGPGEAAGLRRDMLMTSLLESLGDPVSSSLAMNEAPRTRHVLGTLDTSSALNTPAASAGGAFVKHVSIEARAGAPETSFAAGRASDTSSTSDVRGLADGRAATVDVVVTFSEPVAAACGYIPSTFYALGDACPATYEESSRAATLPLSLESEREASEARGYGPSAGDARTAATHPVNDRGCPFAAVELVTREWSALTFYGLNEPPHEILSRGVGDASERVLANDEYRRLADEEASVPTDRLPMTFGASEPRAHSLSPPPRPRAPPEPLLDAVPFQVVPAGGAGRRLGYATLVNRLPGDPPTTLRFRYRVRRGDNTTAVGWSSVGSLLFAQGGEPPSEDALDDAVDDAVDNFDPTDAEELTWSAQVLRGAVSNLRPRRSHAMAAAAWKRYGPRPALGDCDDGMDDCLGPPYAHAAVDGAMHGDEELVYSGGAARWWRRRQGGDVDEDASHAAHTLKGAFLWAPGPTPQALRAYLVRARARDAEDEANAYRRMRVEHERDYGDQPMTAAPPVHPPGHPPLGGAMVYRLFDGATVADLTLPPPGFADVQGTSVERVALRADF</sequence>
<feature type="region of interest" description="Disordered" evidence="1">
    <location>
        <begin position="430"/>
        <end position="464"/>
    </location>
</feature>
<evidence type="ECO:0000313" key="2">
    <source>
        <dbReference type="EMBL" id="GHP03299.1"/>
    </source>
</evidence>
<proteinExistence type="predicted"/>
<dbReference type="AlphaFoldDB" id="A0A830HD75"/>
<keyword evidence="3" id="KW-1185">Reference proteome</keyword>
<feature type="region of interest" description="Disordered" evidence="1">
    <location>
        <begin position="145"/>
        <end position="168"/>
    </location>
</feature>
<accession>A0A830HD75</accession>
<feature type="compositionally biased region" description="Pro residues" evidence="1">
    <location>
        <begin position="455"/>
        <end position="464"/>
    </location>
</feature>
<name>A0A830HD75_9CHLO</name>
<gene>
    <name evidence="2" type="ORF">PPROV_000205400</name>
</gene>
<feature type="region of interest" description="Disordered" evidence="1">
    <location>
        <begin position="342"/>
        <end position="374"/>
    </location>
</feature>
<evidence type="ECO:0000256" key="1">
    <source>
        <dbReference type="SAM" id="MobiDB-lite"/>
    </source>
</evidence>
<organism evidence="2 3">
    <name type="scientific">Pycnococcus provasolii</name>
    <dbReference type="NCBI Taxonomy" id="41880"/>
    <lineage>
        <taxon>Eukaryota</taxon>
        <taxon>Viridiplantae</taxon>
        <taxon>Chlorophyta</taxon>
        <taxon>Pseudoscourfieldiophyceae</taxon>
        <taxon>Pseudoscourfieldiales</taxon>
        <taxon>Pycnococcaceae</taxon>
        <taxon>Pycnococcus</taxon>
    </lineage>
</organism>